<reference evidence="2" key="1">
    <citation type="submission" date="2019-05" db="EMBL/GenBank/DDBJ databases">
        <title>Annotation for the trematode Paragonimus heterotremus.</title>
        <authorList>
            <person name="Choi Y.-J."/>
        </authorList>
    </citation>
    <scope>NUCLEOTIDE SEQUENCE</scope>
    <source>
        <strain evidence="2">LC</strain>
    </source>
</reference>
<keyword evidence="3" id="KW-1185">Reference proteome</keyword>
<evidence type="ECO:0000313" key="2">
    <source>
        <dbReference type="EMBL" id="KAF5400341.1"/>
    </source>
</evidence>
<feature type="compositionally biased region" description="Low complexity" evidence="1">
    <location>
        <begin position="634"/>
        <end position="651"/>
    </location>
</feature>
<feature type="compositionally biased region" description="Polar residues" evidence="1">
    <location>
        <begin position="834"/>
        <end position="850"/>
    </location>
</feature>
<feature type="region of interest" description="Disordered" evidence="1">
    <location>
        <begin position="677"/>
        <end position="705"/>
    </location>
</feature>
<feature type="region of interest" description="Disordered" evidence="1">
    <location>
        <begin position="629"/>
        <end position="656"/>
    </location>
</feature>
<feature type="compositionally biased region" description="Polar residues" evidence="1">
    <location>
        <begin position="684"/>
        <end position="693"/>
    </location>
</feature>
<gene>
    <name evidence="2" type="ORF">PHET_06408</name>
</gene>
<comment type="caution">
    <text evidence="2">The sequence shown here is derived from an EMBL/GenBank/DDBJ whole genome shotgun (WGS) entry which is preliminary data.</text>
</comment>
<protein>
    <submittedName>
        <fullName evidence="2">Uncharacterized protein</fullName>
    </submittedName>
</protein>
<dbReference type="Proteomes" id="UP000748531">
    <property type="component" value="Unassembled WGS sequence"/>
</dbReference>
<dbReference type="AlphaFoldDB" id="A0A8J4WH51"/>
<proteinExistence type="predicted"/>
<dbReference type="EMBL" id="LUCH01003271">
    <property type="protein sequence ID" value="KAF5400341.1"/>
    <property type="molecule type" value="Genomic_DNA"/>
</dbReference>
<evidence type="ECO:0000313" key="3">
    <source>
        <dbReference type="Proteomes" id="UP000748531"/>
    </source>
</evidence>
<name>A0A8J4WH51_9TREM</name>
<dbReference type="OrthoDB" id="2161974at2759"/>
<feature type="compositionally biased region" description="Basic and acidic residues" evidence="1">
    <location>
        <begin position="239"/>
        <end position="251"/>
    </location>
</feature>
<organism evidence="2 3">
    <name type="scientific">Paragonimus heterotremus</name>
    <dbReference type="NCBI Taxonomy" id="100268"/>
    <lineage>
        <taxon>Eukaryota</taxon>
        <taxon>Metazoa</taxon>
        <taxon>Spiralia</taxon>
        <taxon>Lophotrochozoa</taxon>
        <taxon>Platyhelminthes</taxon>
        <taxon>Trematoda</taxon>
        <taxon>Digenea</taxon>
        <taxon>Plagiorchiida</taxon>
        <taxon>Troglotremata</taxon>
        <taxon>Troglotrematidae</taxon>
        <taxon>Paragonimus</taxon>
    </lineage>
</organism>
<accession>A0A8J4WH51</accession>
<feature type="region of interest" description="Disordered" evidence="1">
    <location>
        <begin position="834"/>
        <end position="859"/>
    </location>
</feature>
<feature type="region of interest" description="Disordered" evidence="1">
    <location>
        <begin position="219"/>
        <end position="251"/>
    </location>
</feature>
<evidence type="ECO:0000256" key="1">
    <source>
        <dbReference type="SAM" id="MobiDB-lite"/>
    </source>
</evidence>
<sequence>MYNFHRYSSHFCRFFIASRSVVPQLCYSAAASGLPRPSWTVNLNSQGNNNVLGAPPLCRRASSLSYRSSCASPHSGNASSGCSTPTGAEFDSPRFPIINSPHTSQAVKPIGTWRNLRSMTPLNITKPYSKVDSMSQPGVHTNSAHKDENHHILPQTGGSDCPVLVPGDNLKPCQLSSTIQPQTIPSFPQQTAVNSQQRCNGAGSSKYIEPMQTGVRATLSGNTHNQMPKVKPASRKKCRSTEKGEMNQEPTEKLVAKTNTVEVSLDATVPLPMSTLSRPLYSKRSVKDGKTPSGLMDKYSSQMTHPSFPHSSNRYNINISSGSVKPRLSGLDMHRPLVMNGRASEPRSFPQRSDIAIPLAGARWVAVAQMSSDHAPTYVSASSEVPINTYFGGETSKLVHEIPDAQRNHAILSSNGSKNAVECVTHFSYSPVGSVNLQLPQHNTEVSNYADSPSRQVTRNAQVSATQTSLHTFRLPPKGSSLDEISAMAHNPALTASCKLTGGKQHNILPTSNSAASNLSTADEKQFCDSGISSSSYSKDSACTSPSDQPKQNDHLVVSTVCSRTSNFPSSSQHCCSRTNPNVQYDVPDSPLQSGYTMVSKYSENTVRAKSTEPFILLGDRLQVVDSDSKIQRPSALSQSPTSTSSSLSNSVDPKMLSRQKARELYSLVKTRDELRLASREGNRSQPILSKASSVPLEPRPAQPQNWSIRPQTLIRAYPTNPIPFCVSPCGSDSQVEEAEHAVTPDTSNCLISSQGNCYQRKETRSRNDDITHTNITYSQSKAISYPDRSRLVTAGHFYEPSKERCGALLATSKTFNDHGETATQSRCVSITPTCSQQDVNGKPPTSQGGKQKDEITPRFRRDLEESIDRFLSETKIADQNFPDISVSYEDRARHGSSSFSKSINSVSSTSFQPDNFDSLTGNPLDPDQFLSSLSKLTLDSNNKNNFWDENYYLSDVESEYAALELLLPFRNSTEHSTYAEDRDSGLLPTRKDAEKAKELGYFSDTETLFQVQKAPRPSTAMGSFADRHHHMNNLFAPSGNCGKLPVASVAPMMATSRQIQLPDTSTLSSAVCISNEDCFQEPVGHKIQNATKTDTTTSDAHILLDPDAPYGLEELKWPRLKSAQSVAHSLSAGRSMDLCGGSVLTVGSSEVSLNKPNILENVKLPYPKVPLMNSQSSGICSPIQPVRPSVSNYAIHEKSTRLLESVDVTDQPLMHSTPWTGEGDLTTAGKSLFLPDSRKLF</sequence>